<dbReference type="SUPFAM" id="SSF56801">
    <property type="entry name" value="Acetyl-CoA synthetase-like"/>
    <property type="match status" value="1"/>
</dbReference>
<organism evidence="1 2">
    <name type="scientific">Methylovirgula ligni</name>
    <dbReference type="NCBI Taxonomy" id="569860"/>
    <lineage>
        <taxon>Bacteria</taxon>
        <taxon>Pseudomonadati</taxon>
        <taxon>Pseudomonadota</taxon>
        <taxon>Alphaproteobacteria</taxon>
        <taxon>Hyphomicrobiales</taxon>
        <taxon>Beijerinckiaceae</taxon>
        <taxon>Methylovirgula</taxon>
    </lineage>
</organism>
<comment type="caution">
    <text evidence="1">The sequence shown here is derived from an EMBL/GenBank/DDBJ whole genome shotgun (WGS) entry which is preliminary data.</text>
</comment>
<accession>A0A3D9YYB7</accession>
<dbReference type="Gene3D" id="3.40.50.12780">
    <property type="entry name" value="N-terminal domain of ligase-like"/>
    <property type="match status" value="1"/>
</dbReference>
<dbReference type="OrthoDB" id="7842397at2"/>
<gene>
    <name evidence="1" type="ORF">DES32_1275</name>
</gene>
<name>A0A3D9YYB7_9HYPH</name>
<keyword evidence="1" id="KW-0436">Ligase</keyword>
<protein>
    <submittedName>
        <fullName evidence="1">Acyl-CoA synthetase (AMP-forming)/AMP-acid ligase II</fullName>
    </submittedName>
</protein>
<evidence type="ECO:0000313" key="1">
    <source>
        <dbReference type="EMBL" id="REF87651.1"/>
    </source>
</evidence>
<dbReference type="EMBL" id="QUMO01000002">
    <property type="protein sequence ID" value="REF87651.1"/>
    <property type="molecule type" value="Genomic_DNA"/>
</dbReference>
<dbReference type="RefSeq" id="WP_129396366.1">
    <property type="nucleotide sequence ID" value="NZ_CP025086.1"/>
</dbReference>
<dbReference type="AlphaFoldDB" id="A0A3D9YYB7"/>
<keyword evidence="2" id="KW-1185">Reference proteome</keyword>
<proteinExistence type="predicted"/>
<reference evidence="1 2" key="1">
    <citation type="submission" date="2018-08" db="EMBL/GenBank/DDBJ databases">
        <title>Genomic Encyclopedia of Type Strains, Phase IV (KMG-IV): sequencing the most valuable type-strain genomes for metagenomic binning, comparative biology and taxonomic classification.</title>
        <authorList>
            <person name="Goeker M."/>
        </authorList>
    </citation>
    <scope>NUCLEOTIDE SEQUENCE [LARGE SCALE GENOMIC DNA]</scope>
    <source>
        <strain evidence="1 2">BW863</strain>
    </source>
</reference>
<dbReference type="InterPro" id="IPR042099">
    <property type="entry name" value="ANL_N_sf"/>
</dbReference>
<sequence>MNVAQSVETLSVRRDTLAPYSLDTLVSGAARLRPAAIAFADRVNALPFGLVATQIAALARIFADCGLQPGERIVLVGGAEANVATAAIAALRGGFVPALAPVDLDTSALAAYAEATGAAAIAGPATYGDLAPLETCLQAAAAVPSIRLVANFSSEDHDGAIGVSPGAILQYAAQHPDLGLERGKPLPAEPPPLITYDRHRARPVLHRQATLITAGLDFVARARIGRVTPILSTLPPVSCAGFVAGPCAALLSGATLYLHGPFSEEDFLAARNQMESAHLVLPVALASDFAGIFDGLASAVLVSRLAGGETFAPPPVLDAPCPIVDLYAIDETGVIAEPRRNSMPAAPALEPHFIGFEESRILTVEQAAEADGRLIFRGAAVTAD</sequence>
<evidence type="ECO:0000313" key="2">
    <source>
        <dbReference type="Proteomes" id="UP000256900"/>
    </source>
</evidence>
<dbReference type="GO" id="GO:0016874">
    <property type="term" value="F:ligase activity"/>
    <property type="evidence" value="ECO:0007669"/>
    <property type="project" value="UniProtKB-KW"/>
</dbReference>
<dbReference type="Proteomes" id="UP000256900">
    <property type="component" value="Unassembled WGS sequence"/>
</dbReference>